<evidence type="ECO:0000259" key="3">
    <source>
        <dbReference type="Pfam" id="PF01551"/>
    </source>
</evidence>
<dbReference type="InterPro" id="IPR050570">
    <property type="entry name" value="Cell_wall_metabolism_enzyme"/>
</dbReference>
<feature type="region of interest" description="Disordered" evidence="2">
    <location>
        <begin position="1"/>
        <end position="27"/>
    </location>
</feature>
<keyword evidence="1" id="KW-0732">Signal</keyword>
<gene>
    <name evidence="5" type="ORF">SAMN02745114_00097</name>
</gene>
<evidence type="ECO:0000259" key="4">
    <source>
        <dbReference type="Pfam" id="PF24568"/>
    </source>
</evidence>
<name>A0A1T4JU35_9FIRM</name>
<evidence type="ECO:0000256" key="1">
    <source>
        <dbReference type="ARBA" id="ARBA00022729"/>
    </source>
</evidence>
<proteinExistence type="predicted"/>
<organism evidence="5 6">
    <name type="scientific">Eubacterium coprostanoligenes</name>
    <dbReference type="NCBI Taxonomy" id="290054"/>
    <lineage>
        <taxon>Bacteria</taxon>
        <taxon>Bacillati</taxon>
        <taxon>Bacillota</taxon>
        <taxon>Clostridia</taxon>
        <taxon>Eubacteriales</taxon>
        <taxon>Eubacteriaceae</taxon>
        <taxon>Eubacterium</taxon>
    </lineage>
</organism>
<dbReference type="Pfam" id="PF01551">
    <property type="entry name" value="Peptidase_M23"/>
    <property type="match status" value="1"/>
</dbReference>
<dbReference type="AlphaFoldDB" id="A0A1T4JU35"/>
<sequence length="446" mass="49632">MTDAQGKAVTNQNGETVTMSPEEALNQQKVDLEAKLKESEEKLAKYQKGQMATEEYINSLDEKIGYMNQDLSVLDTQINSAREKIRGLKQETKQLKKAIKKVQKQYDETAEEIDELNKSFQKTYSAYCLRMRAMYISGSDSILVALLTSKDISQFLSRYEMIKAVSKSDAKLLKEAKIKTKQISEKSDKIAEQKAMLENSKAVLDEKSAIIENERDGIESKQAEIAQKKIILAQDRAESDALLAEYAQKTQMYSEYKYEDEELLKQVDNEISSVLSGLKTPEEATTAVKSDKNDKKNNTPSENNSSPLYYNSAGVLNLTYPAPGHYSVSCAYGRYSSGKAHTGTDFPYPVGSKVVAAQKGIVIKTRELNYSYGKYVMIYHGTDNLGRKIVTLYAHNSQLLVSTGQTVKKGQQIARGGSTGNSTGPHCHFELIIDGSKVNSAPYLSK</sequence>
<dbReference type="Gene3D" id="2.70.70.10">
    <property type="entry name" value="Glucose Permease (Domain IIA)"/>
    <property type="match status" value="1"/>
</dbReference>
<keyword evidence="6" id="KW-1185">Reference proteome</keyword>
<dbReference type="EMBL" id="FUWW01000001">
    <property type="protein sequence ID" value="SJZ33653.1"/>
    <property type="molecule type" value="Genomic_DNA"/>
</dbReference>
<dbReference type="Proteomes" id="UP000190657">
    <property type="component" value="Unassembled WGS sequence"/>
</dbReference>
<evidence type="ECO:0000313" key="6">
    <source>
        <dbReference type="Proteomes" id="UP000190657"/>
    </source>
</evidence>
<protein>
    <submittedName>
        <fullName evidence="5">Peptidase family M23</fullName>
    </submittedName>
</protein>
<dbReference type="PANTHER" id="PTHR21666:SF270">
    <property type="entry name" value="MUREIN HYDROLASE ACTIVATOR ENVC"/>
    <property type="match status" value="1"/>
</dbReference>
<dbReference type="Pfam" id="PF24568">
    <property type="entry name" value="CC_PcsB"/>
    <property type="match status" value="1"/>
</dbReference>
<dbReference type="CDD" id="cd12797">
    <property type="entry name" value="M23_peptidase"/>
    <property type="match status" value="1"/>
</dbReference>
<dbReference type="InterPro" id="IPR057309">
    <property type="entry name" value="PcsB_CC"/>
</dbReference>
<dbReference type="STRING" id="290054.SAMN02745114_00097"/>
<feature type="compositionally biased region" description="Polar residues" evidence="2">
    <location>
        <begin position="298"/>
        <end position="307"/>
    </location>
</feature>
<dbReference type="GO" id="GO:0004222">
    <property type="term" value="F:metalloendopeptidase activity"/>
    <property type="evidence" value="ECO:0007669"/>
    <property type="project" value="TreeGrafter"/>
</dbReference>
<dbReference type="InterPro" id="IPR011055">
    <property type="entry name" value="Dup_hybrid_motif"/>
</dbReference>
<feature type="region of interest" description="Disordered" evidence="2">
    <location>
        <begin position="276"/>
        <end position="307"/>
    </location>
</feature>
<dbReference type="InterPro" id="IPR016047">
    <property type="entry name" value="M23ase_b-sheet_dom"/>
</dbReference>
<accession>A0A1T4JU35</accession>
<feature type="compositionally biased region" description="Polar residues" evidence="2">
    <location>
        <begin position="8"/>
        <end position="27"/>
    </location>
</feature>
<feature type="domain" description="Peptidoglycan hydrolase PcsB coiled-coil" evidence="4">
    <location>
        <begin position="113"/>
        <end position="186"/>
    </location>
</feature>
<reference evidence="5 6" key="1">
    <citation type="submission" date="2017-02" db="EMBL/GenBank/DDBJ databases">
        <authorList>
            <person name="Peterson S.W."/>
        </authorList>
    </citation>
    <scope>NUCLEOTIDE SEQUENCE [LARGE SCALE GENOMIC DNA]</scope>
    <source>
        <strain evidence="5 6">ATCC 51222</strain>
    </source>
</reference>
<dbReference type="Gene3D" id="6.10.250.3150">
    <property type="match status" value="1"/>
</dbReference>
<feature type="domain" description="M23ase beta-sheet core" evidence="3">
    <location>
        <begin position="340"/>
        <end position="439"/>
    </location>
</feature>
<dbReference type="SUPFAM" id="SSF51261">
    <property type="entry name" value="Duplicated hybrid motif"/>
    <property type="match status" value="1"/>
</dbReference>
<evidence type="ECO:0000313" key="5">
    <source>
        <dbReference type="EMBL" id="SJZ33653.1"/>
    </source>
</evidence>
<evidence type="ECO:0000256" key="2">
    <source>
        <dbReference type="SAM" id="MobiDB-lite"/>
    </source>
</evidence>
<dbReference type="PANTHER" id="PTHR21666">
    <property type="entry name" value="PEPTIDASE-RELATED"/>
    <property type="match status" value="1"/>
</dbReference>